<evidence type="ECO:0000256" key="5">
    <source>
        <dbReference type="ARBA" id="ARBA00023033"/>
    </source>
</evidence>
<dbReference type="PRINTS" id="PR00420">
    <property type="entry name" value="RNGMNOXGNASE"/>
</dbReference>
<keyword evidence="3" id="KW-0274">FAD</keyword>
<gene>
    <name evidence="8" type="ORF">CNMCM6805_002246</name>
</gene>
<evidence type="ECO:0000256" key="4">
    <source>
        <dbReference type="ARBA" id="ARBA00023002"/>
    </source>
</evidence>
<dbReference type="SUPFAM" id="SSF51905">
    <property type="entry name" value="FAD/NAD(P)-binding domain"/>
    <property type="match status" value="1"/>
</dbReference>
<keyword evidence="5" id="KW-0503">Monooxygenase</keyword>
<evidence type="ECO:0000256" key="1">
    <source>
        <dbReference type="ARBA" id="ARBA00007992"/>
    </source>
</evidence>
<dbReference type="InterPro" id="IPR035979">
    <property type="entry name" value="RBD_domain_sf"/>
</dbReference>
<reference evidence="8" key="2">
    <citation type="submission" date="2020-04" db="EMBL/GenBank/DDBJ databases">
        <authorList>
            <person name="Santos R.A.C."/>
            <person name="Steenwyk J.L."/>
            <person name="Rivero-Menendez O."/>
            <person name="Mead M.E."/>
            <person name="Silva L.P."/>
            <person name="Bastos R.W."/>
            <person name="Alastruey-Izquierdo A."/>
            <person name="Goldman G.H."/>
            <person name="Rokas A."/>
        </authorList>
    </citation>
    <scope>NUCLEOTIDE SEQUENCE</scope>
    <source>
        <strain evidence="8">CNM-CM6805</strain>
    </source>
</reference>
<evidence type="ECO:0000256" key="6">
    <source>
        <dbReference type="SAM" id="SignalP"/>
    </source>
</evidence>
<dbReference type="Proteomes" id="UP000653565">
    <property type="component" value="Unassembled WGS sequence"/>
</dbReference>
<comment type="caution">
    <text evidence="8">The sequence shown here is derived from an EMBL/GenBank/DDBJ whole genome shotgun (WGS) entry which is preliminary data.</text>
</comment>
<dbReference type="PANTHER" id="PTHR13789:SF309">
    <property type="entry name" value="PUTATIVE (AFU_ORTHOLOGUE AFUA_6G14510)-RELATED"/>
    <property type="match status" value="1"/>
</dbReference>
<dbReference type="GO" id="GO:0004497">
    <property type="term" value="F:monooxygenase activity"/>
    <property type="evidence" value="ECO:0007669"/>
    <property type="project" value="UniProtKB-KW"/>
</dbReference>
<sequence>MGKRIIIIGGGMCGLASAIAISKALSPSQTNLSITVYELRSVPSTLGGPVNLTPKALRCLDMLGVLDELKQTKAGCEVDAIQILSLRTGKEVGAIDYTGPEGTGFGGYKGWRVMRYELLQAMLRVIARLPAVKIEYGKKLVRVEERPGATAVSVYFEDGTSAAGDMVLGCDGIHSAVRGVHVQPDRKPSYSGVAAAYGFVEAKPVLGENGKPFFKDTALLMSRYGSVLTTFCDHARELVYVVVLMRTEEQGSREGWKLLEKDQEMVRKEGRRITQQSAFPDAEKFIEAVEDWTFYPIYLLPPNGQWATDRVLLLGDAAHAMPPKGESIGHALEDAIKFAEILSRYGVDDPKASFRFFEDIQRKKVEAAHQAAVRGWMPAHDMGAVFSRVFEWITPLFLWWMMREQQQDFLEDPTGIPFPDRDESARPSVSWPNSAIIMPSRDRGRARARTSDEEFVLFLQGIPAHCRWQELKDMVRQTALHIRQAVVYDDQHGFPTGLGQIIVKNEDEAWRTYRM</sequence>
<evidence type="ECO:0000256" key="3">
    <source>
        <dbReference type="ARBA" id="ARBA00022827"/>
    </source>
</evidence>
<dbReference type="EMBL" id="JAAAPX010000156">
    <property type="protein sequence ID" value="KAF4228231.1"/>
    <property type="molecule type" value="Genomic_DNA"/>
</dbReference>
<dbReference type="InterPro" id="IPR050493">
    <property type="entry name" value="FAD-dep_Monooxygenase_BioMet"/>
</dbReference>
<dbReference type="Gene3D" id="3.50.50.60">
    <property type="entry name" value="FAD/NAD(P)-binding domain"/>
    <property type="match status" value="1"/>
</dbReference>
<comment type="similarity">
    <text evidence="1">Belongs to the paxM FAD-dependent monooxygenase family.</text>
</comment>
<feature type="domain" description="FAD-binding" evidence="7">
    <location>
        <begin position="5"/>
        <end position="337"/>
    </location>
</feature>
<evidence type="ECO:0000259" key="7">
    <source>
        <dbReference type="Pfam" id="PF01494"/>
    </source>
</evidence>
<keyword evidence="4" id="KW-0560">Oxidoreductase</keyword>
<dbReference type="SUPFAM" id="SSF54928">
    <property type="entry name" value="RNA-binding domain, RBD"/>
    <property type="match status" value="1"/>
</dbReference>
<evidence type="ECO:0000313" key="8">
    <source>
        <dbReference type="EMBL" id="KAF4228231.1"/>
    </source>
</evidence>
<feature type="chain" id="PRO_5034187431" description="FAD-binding domain-containing protein" evidence="6">
    <location>
        <begin position="19"/>
        <end position="515"/>
    </location>
</feature>
<evidence type="ECO:0000313" key="9">
    <source>
        <dbReference type="Proteomes" id="UP000653565"/>
    </source>
</evidence>
<keyword evidence="9" id="KW-1185">Reference proteome</keyword>
<accession>A0A8H4GU87</accession>
<keyword evidence="6" id="KW-0732">Signal</keyword>
<dbReference type="GO" id="GO:0071949">
    <property type="term" value="F:FAD binding"/>
    <property type="evidence" value="ECO:0007669"/>
    <property type="project" value="InterPro"/>
</dbReference>
<feature type="signal peptide" evidence="6">
    <location>
        <begin position="1"/>
        <end position="18"/>
    </location>
</feature>
<proteinExistence type="inferred from homology"/>
<dbReference type="Pfam" id="PF01494">
    <property type="entry name" value="FAD_binding_3"/>
    <property type="match status" value="1"/>
</dbReference>
<keyword evidence="2" id="KW-0285">Flavoprotein</keyword>
<dbReference type="InterPro" id="IPR036188">
    <property type="entry name" value="FAD/NAD-bd_sf"/>
</dbReference>
<evidence type="ECO:0000256" key="2">
    <source>
        <dbReference type="ARBA" id="ARBA00022630"/>
    </source>
</evidence>
<dbReference type="GO" id="GO:0003676">
    <property type="term" value="F:nucleic acid binding"/>
    <property type="evidence" value="ECO:0007669"/>
    <property type="project" value="InterPro"/>
</dbReference>
<name>A0A8H4GU87_9EURO</name>
<dbReference type="PANTHER" id="PTHR13789">
    <property type="entry name" value="MONOOXYGENASE"/>
    <property type="match status" value="1"/>
</dbReference>
<reference evidence="8" key="1">
    <citation type="journal article" date="2020" name="bioRxiv">
        <title>Genomic and phenotypic heterogeneity of clinical isolates of the human pathogens Aspergillus fumigatus, Aspergillus lentulus and Aspergillus fumigatiaffinis.</title>
        <authorList>
            <person name="dos Santos R.A.C."/>
            <person name="Steenwyk J.L."/>
            <person name="Rivero-Menendez O."/>
            <person name="Mead M.E."/>
            <person name="Silva L.P."/>
            <person name="Bastos R.W."/>
            <person name="Alastruey-Izquierdo A."/>
            <person name="Goldman G.H."/>
            <person name="Rokas A."/>
        </authorList>
    </citation>
    <scope>NUCLEOTIDE SEQUENCE</scope>
    <source>
        <strain evidence="8">CNM-CM6805</strain>
    </source>
</reference>
<dbReference type="InterPro" id="IPR002938">
    <property type="entry name" value="FAD-bd"/>
</dbReference>
<organism evidence="8 9">
    <name type="scientific">Aspergillus fumigatiaffinis</name>
    <dbReference type="NCBI Taxonomy" id="340414"/>
    <lineage>
        <taxon>Eukaryota</taxon>
        <taxon>Fungi</taxon>
        <taxon>Dikarya</taxon>
        <taxon>Ascomycota</taxon>
        <taxon>Pezizomycotina</taxon>
        <taxon>Eurotiomycetes</taxon>
        <taxon>Eurotiomycetidae</taxon>
        <taxon>Eurotiales</taxon>
        <taxon>Aspergillaceae</taxon>
        <taxon>Aspergillus</taxon>
        <taxon>Aspergillus subgen. Fumigati</taxon>
    </lineage>
</organism>
<protein>
    <recommendedName>
        <fullName evidence="7">FAD-binding domain-containing protein</fullName>
    </recommendedName>
</protein>
<dbReference type="AlphaFoldDB" id="A0A8H4GU87"/>